<feature type="region of interest" description="Disordered" evidence="5">
    <location>
        <begin position="1"/>
        <end position="170"/>
    </location>
</feature>
<evidence type="ECO:0000313" key="7">
    <source>
        <dbReference type="EMBL" id="KAK4660399.1"/>
    </source>
</evidence>
<reference evidence="7 8" key="1">
    <citation type="journal article" date="2023" name="bioRxiv">
        <title>High-quality genome assemblies of four members of thePodospora anserinaspecies complex.</title>
        <authorList>
            <person name="Ament-Velasquez S.L."/>
            <person name="Vogan A.A."/>
            <person name="Wallerman O."/>
            <person name="Hartmann F."/>
            <person name="Gautier V."/>
            <person name="Silar P."/>
            <person name="Giraud T."/>
            <person name="Johannesson H."/>
        </authorList>
    </citation>
    <scope>NUCLEOTIDE SEQUENCE [LARGE SCALE GENOMIC DNA]</scope>
    <source>
        <strain evidence="7 8">CBS 415.72m</strain>
    </source>
</reference>
<dbReference type="InterPro" id="IPR001841">
    <property type="entry name" value="Znf_RING"/>
</dbReference>
<comment type="caution">
    <text evidence="7">The sequence shown here is derived from an EMBL/GenBank/DDBJ whole genome shotgun (WGS) entry which is preliminary data.</text>
</comment>
<feature type="region of interest" description="Disordered" evidence="5">
    <location>
        <begin position="288"/>
        <end position="407"/>
    </location>
</feature>
<dbReference type="Gene3D" id="3.30.40.10">
    <property type="entry name" value="Zinc/RING finger domain, C3HC4 (zinc finger)"/>
    <property type="match status" value="1"/>
</dbReference>
<keyword evidence="3" id="KW-0862">Zinc</keyword>
<protein>
    <recommendedName>
        <fullName evidence="6">RING-type domain-containing protein</fullName>
    </recommendedName>
</protein>
<organism evidence="7 8">
    <name type="scientific">Podospora pseudocomata</name>
    <dbReference type="NCBI Taxonomy" id="2093779"/>
    <lineage>
        <taxon>Eukaryota</taxon>
        <taxon>Fungi</taxon>
        <taxon>Dikarya</taxon>
        <taxon>Ascomycota</taxon>
        <taxon>Pezizomycotina</taxon>
        <taxon>Sordariomycetes</taxon>
        <taxon>Sordariomycetidae</taxon>
        <taxon>Sordariales</taxon>
        <taxon>Podosporaceae</taxon>
        <taxon>Podospora</taxon>
    </lineage>
</organism>
<feature type="compositionally biased region" description="Low complexity" evidence="5">
    <location>
        <begin position="684"/>
        <end position="702"/>
    </location>
</feature>
<feature type="compositionally biased region" description="Low complexity" evidence="5">
    <location>
        <begin position="51"/>
        <end position="62"/>
    </location>
</feature>
<name>A0ABR0GXS8_9PEZI</name>
<proteinExistence type="predicted"/>
<feature type="compositionally biased region" description="Low complexity" evidence="5">
    <location>
        <begin position="343"/>
        <end position="366"/>
    </location>
</feature>
<dbReference type="EMBL" id="JAFFHA010000001">
    <property type="protein sequence ID" value="KAK4660399.1"/>
    <property type="molecule type" value="Genomic_DNA"/>
</dbReference>
<evidence type="ECO:0000256" key="5">
    <source>
        <dbReference type="SAM" id="MobiDB-lite"/>
    </source>
</evidence>
<feature type="compositionally biased region" description="Low complexity" evidence="5">
    <location>
        <begin position="101"/>
        <end position="154"/>
    </location>
</feature>
<feature type="compositionally biased region" description="Basic residues" evidence="5">
    <location>
        <begin position="155"/>
        <end position="170"/>
    </location>
</feature>
<accession>A0ABR0GXS8</accession>
<dbReference type="PROSITE" id="PS50089">
    <property type="entry name" value="ZF_RING_2"/>
    <property type="match status" value="1"/>
</dbReference>
<dbReference type="RefSeq" id="XP_062749369.1">
    <property type="nucleotide sequence ID" value="XM_062886297.1"/>
</dbReference>
<dbReference type="GeneID" id="87906204"/>
<feature type="region of interest" description="Disordered" evidence="5">
    <location>
        <begin position="224"/>
        <end position="245"/>
    </location>
</feature>
<keyword evidence="2 4" id="KW-0863">Zinc-finger</keyword>
<feature type="region of interest" description="Disordered" evidence="5">
    <location>
        <begin position="588"/>
        <end position="710"/>
    </location>
</feature>
<evidence type="ECO:0000256" key="3">
    <source>
        <dbReference type="ARBA" id="ARBA00022833"/>
    </source>
</evidence>
<dbReference type="PANTHER" id="PTHR22763:SF162">
    <property type="entry name" value="TRANSMEMBRANE E3 UBIQUITIN-PROTEIN LIGASE 1"/>
    <property type="match status" value="1"/>
</dbReference>
<feature type="region of interest" description="Disordered" evidence="5">
    <location>
        <begin position="431"/>
        <end position="450"/>
    </location>
</feature>
<dbReference type="Pfam" id="PF13639">
    <property type="entry name" value="zf-RING_2"/>
    <property type="match status" value="1"/>
</dbReference>
<evidence type="ECO:0000313" key="8">
    <source>
        <dbReference type="Proteomes" id="UP001323405"/>
    </source>
</evidence>
<feature type="compositionally biased region" description="Acidic residues" evidence="5">
    <location>
        <begin position="437"/>
        <end position="450"/>
    </location>
</feature>
<evidence type="ECO:0000256" key="2">
    <source>
        <dbReference type="ARBA" id="ARBA00022771"/>
    </source>
</evidence>
<gene>
    <name evidence="7" type="ORF">QC762_118600</name>
</gene>
<dbReference type="InterPro" id="IPR013083">
    <property type="entry name" value="Znf_RING/FYVE/PHD"/>
</dbReference>
<feature type="compositionally biased region" description="Low complexity" evidence="5">
    <location>
        <begin position="27"/>
        <end position="42"/>
    </location>
</feature>
<keyword evidence="8" id="KW-1185">Reference proteome</keyword>
<dbReference type="InterPro" id="IPR050731">
    <property type="entry name" value="HRD1_E3_ubiq-ligases"/>
</dbReference>
<feature type="compositionally biased region" description="Pro residues" evidence="5">
    <location>
        <begin position="674"/>
        <end position="683"/>
    </location>
</feature>
<feature type="compositionally biased region" description="Basic and acidic residues" evidence="5">
    <location>
        <begin position="1"/>
        <end position="10"/>
    </location>
</feature>
<evidence type="ECO:0000256" key="4">
    <source>
        <dbReference type="PROSITE-ProRule" id="PRU00175"/>
    </source>
</evidence>
<sequence>MDQMDYEMHQAEVPTSQAPAHPATHSGFQGVPPQGQGGCPFFRNEQQHRQPSGLPHLHPSYPHYHHGVNSLYHLSRQNQGPHAPRPSHSRNLSLQPHHHPQQPSHGQLQQQQQQQPQQQQPQQPQQQQQHQQHQQQQQQQTQNPPLSLPLPHSQSHSHSHSHSLSHPHPHSHYDPIYPGWSSSAQSASPAYQWVAPASVPGPPPSHAVPLLSVPLQLQSILRPSGSDQFFPNGGAGSTNPSGSNSVLPSFHSNQNLPHLDSTVPPPFSFPYRHPSALHRFSVAPAIQNHQSHSGLPQAPSFPQASTQNQTHQLYQTQPGREALSSVAMNTDRPSPGDAPPAQPSQAASSTNMSSNPSSGAGPASSGLPQPVNGSGEPSRRSDRGPGSNMASGQLPLPEPRPMTAGDSTLAMYRGFSGEQRRSVIRRARAELAQPTGDDYDESEEDYSPIDDDDEAYRFATQFGHGYMPDESRLRQQQLLRGQMSSNKRVASKKALASLQSVDMESLTASERTCVICYNDFGVTSPEGISEAPLRLPKCKHIFGDHCIKKWFEESDSCPYCRDKVPSDPVMPPSVQGYIRATAEFVGMPYRHGPEPGSRLPTHPPSRSVQSGERRASPSDPSTESMRRTRARFGAARGYGPPASNFATPSGSRPGPPHGAFPSMASFPGSVGAAPPGPFQPSGPPGASAPTGYGQQQQHGQGHPLPRYYAP</sequence>
<keyword evidence="1" id="KW-0479">Metal-binding</keyword>
<dbReference type="PANTHER" id="PTHR22763">
    <property type="entry name" value="RING ZINC FINGER PROTEIN"/>
    <property type="match status" value="1"/>
</dbReference>
<evidence type="ECO:0000259" key="6">
    <source>
        <dbReference type="PROSITE" id="PS50089"/>
    </source>
</evidence>
<feature type="compositionally biased region" description="Polar residues" evidence="5">
    <location>
        <begin position="288"/>
        <end position="318"/>
    </location>
</feature>
<feature type="domain" description="RING-type" evidence="6">
    <location>
        <begin position="513"/>
        <end position="561"/>
    </location>
</feature>
<dbReference type="SUPFAM" id="SSF57850">
    <property type="entry name" value="RING/U-box"/>
    <property type="match status" value="1"/>
</dbReference>
<evidence type="ECO:0000256" key="1">
    <source>
        <dbReference type="ARBA" id="ARBA00022723"/>
    </source>
</evidence>
<dbReference type="Proteomes" id="UP001323405">
    <property type="component" value="Unassembled WGS sequence"/>
</dbReference>